<dbReference type="EMBL" id="JACHFH010000018">
    <property type="protein sequence ID" value="MBB5336500.1"/>
    <property type="molecule type" value="Genomic_DNA"/>
</dbReference>
<keyword evidence="3" id="KW-0540">Nuclease</keyword>
<sequence length="118" mass="13756">MNNKEKGFLGEKYACQYLQQKHYTILAVNFSCRQGEIDIIAKKDNLIAFIEVKTRKNDKFGTASQAVNYLKQKKIIHTARIYISQHPAAVNYRFDIIEIYYSSSDNYKLQHIKGAFEI</sequence>
<proteinExistence type="inferred from homology"/>
<keyword evidence="4" id="KW-1185">Reference proteome</keyword>
<dbReference type="InterPro" id="IPR003509">
    <property type="entry name" value="UPF0102_YraN-like"/>
</dbReference>
<dbReference type="GO" id="GO:0003676">
    <property type="term" value="F:nucleic acid binding"/>
    <property type="evidence" value="ECO:0007669"/>
    <property type="project" value="InterPro"/>
</dbReference>
<dbReference type="AlphaFoldDB" id="A0A840UJY4"/>
<evidence type="ECO:0000256" key="1">
    <source>
        <dbReference type="ARBA" id="ARBA00006738"/>
    </source>
</evidence>
<evidence type="ECO:0000256" key="2">
    <source>
        <dbReference type="HAMAP-Rule" id="MF_00048"/>
    </source>
</evidence>
<dbReference type="CDD" id="cd20736">
    <property type="entry name" value="PoNe_Nuclease"/>
    <property type="match status" value="1"/>
</dbReference>
<dbReference type="PANTHER" id="PTHR34039:SF1">
    <property type="entry name" value="UPF0102 PROTEIN YRAN"/>
    <property type="match status" value="1"/>
</dbReference>
<protein>
    <recommendedName>
        <fullName evidence="2">UPF0102 protein HNR32_001649</fullName>
    </recommendedName>
</protein>
<dbReference type="GO" id="GO:0004519">
    <property type="term" value="F:endonuclease activity"/>
    <property type="evidence" value="ECO:0007669"/>
    <property type="project" value="UniProtKB-KW"/>
</dbReference>
<dbReference type="SUPFAM" id="SSF52980">
    <property type="entry name" value="Restriction endonuclease-like"/>
    <property type="match status" value="1"/>
</dbReference>
<dbReference type="NCBIfam" id="TIGR00252">
    <property type="entry name" value="YraN family protein"/>
    <property type="match status" value="1"/>
</dbReference>
<evidence type="ECO:0000313" key="3">
    <source>
        <dbReference type="EMBL" id="MBB5336500.1"/>
    </source>
</evidence>
<dbReference type="InterPro" id="IPR011335">
    <property type="entry name" value="Restrct_endonuc-II-like"/>
</dbReference>
<accession>A0A840UJY4</accession>
<comment type="caution">
    <text evidence="3">The sequence shown here is derived from an EMBL/GenBank/DDBJ whole genome shotgun (WGS) entry which is preliminary data.</text>
</comment>
<reference evidence="3 4" key="1">
    <citation type="submission" date="2020-08" db="EMBL/GenBank/DDBJ databases">
        <title>Genomic Encyclopedia of Type Strains, Phase IV (KMG-IV): sequencing the most valuable type-strain genomes for metagenomic binning, comparative biology and taxonomic classification.</title>
        <authorList>
            <person name="Goeker M."/>
        </authorList>
    </citation>
    <scope>NUCLEOTIDE SEQUENCE [LARGE SCALE GENOMIC DNA]</scope>
    <source>
        <strain evidence="3 4">DSM 24661</strain>
    </source>
</reference>
<dbReference type="Proteomes" id="UP000559117">
    <property type="component" value="Unassembled WGS sequence"/>
</dbReference>
<dbReference type="Gene3D" id="3.40.1350.10">
    <property type="match status" value="1"/>
</dbReference>
<dbReference type="RefSeq" id="WP_183861489.1">
    <property type="nucleotide sequence ID" value="NZ_JACHFH010000018.1"/>
</dbReference>
<keyword evidence="3" id="KW-0255">Endonuclease</keyword>
<dbReference type="HAMAP" id="MF_00048">
    <property type="entry name" value="UPF0102"/>
    <property type="match status" value="1"/>
</dbReference>
<dbReference type="NCBIfam" id="NF009150">
    <property type="entry name" value="PRK12497.1-3"/>
    <property type="match status" value="1"/>
</dbReference>
<dbReference type="InterPro" id="IPR011856">
    <property type="entry name" value="tRNA_endonuc-like_dom_sf"/>
</dbReference>
<dbReference type="PANTHER" id="PTHR34039">
    <property type="entry name" value="UPF0102 PROTEIN YRAN"/>
    <property type="match status" value="1"/>
</dbReference>
<comment type="similarity">
    <text evidence="1 2">Belongs to the UPF0102 family.</text>
</comment>
<keyword evidence="3" id="KW-0378">Hydrolase</keyword>
<evidence type="ECO:0000313" key="4">
    <source>
        <dbReference type="Proteomes" id="UP000559117"/>
    </source>
</evidence>
<name>A0A840UJY4_9FIRM</name>
<dbReference type="Pfam" id="PF02021">
    <property type="entry name" value="UPF0102"/>
    <property type="match status" value="1"/>
</dbReference>
<organism evidence="3 4">
    <name type="scientific">Pectinatus brassicae</name>
    <dbReference type="NCBI Taxonomy" id="862415"/>
    <lineage>
        <taxon>Bacteria</taxon>
        <taxon>Bacillati</taxon>
        <taxon>Bacillota</taxon>
        <taxon>Negativicutes</taxon>
        <taxon>Selenomonadales</taxon>
        <taxon>Selenomonadaceae</taxon>
        <taxon>Pectinatus</taxon>
    </lineage>
</organism>
<gene>
    <name evidence="3" type="ORF">HNR32_001649</name>
</gene>